<dbReference type="Proteomes" id="UP000440367">
    <property type="component" value="Unassembled WGS sequence"/>
</dbReference>
<evidence type="ECO:0000313" key="2">
    <source>
        <dbReference type="EMBL" id="KAE9200483.1"/>
    </source>
</evidence>
<dbReference type="AlphaFoldDB" id="A0A6A3R1R4"/>
<dbReference type="EMBL" id="QXFZ01001745">
    <property type="protein sequence ID" value="KAE9085628.1"/>
    <property type="molecule type" value="Genomic_DNA"/>
</dbReference>
<name>A0A6A3R1R4_9STRA</name>
<evidence type="ECO:0000313" key="4">
    <source>
        <dbReference type="Proteomes" id="UP000441208"/>
    </source>
</evidence>
<sequence length="179" mass="18779">MAGQSTQKSISTHSSNSFSECAISSLFSRLVVAATLVGVVASSAPADDAHRVAVFDAAVKTLAPPPPSNLSRKVHLEFGQIPRMCLGTAGSVSVARDIGLFLVDRESRKMKALRPNALLFMVASSVASVTALTSDAATQIIAAPDKGDELEDSAYADEQHELGVEIDIRDPNATINTDI</sequence>
<reference evidence="3 4" key="1">
    <citation type="submission" date="2018-08" db="EMBL/GenBank/DDBJ databases">
        <title>Genomic investigation of the strawberry pathogen Phytophthora fragariae indicates pathogenicity is determined by transcriptional variation in three key races.</title>
        <authorList>
            <person name="Adams T.M."/>
            <person name="Armitage A.D."/>
            <person name="Sobczyk M.K."/>
            <person name="Bates H.J."/>
            <person name="Dunwell J.M."/>
            <person name="Nellist C.F."/>
            <person name="Harrison R.J."/>
        </authorList>
    </citation>
    <scope>NUCLEOTIDE SEQUENCE [LARGE SCALE GENOMIC DNA]</scope>
    <source>
        <strain evidence="2 3">BC-1</strain>
        <strain evidence="1 4">NOV-71</strain>
    </source>
</reference>
<dbReference type="Proteomes" id="UP000441208">
    <property type="component" value="Unassembled WGS sequence"/>
</dbReference>
<evidence type="ECO:0000313" key="3">
    <source>
        <dbReference type="Proteomes" id="UP000440367"/>
    </source>
</evidence>
<evidence type="ECO:0000313" key="1">
    <source>
        <dbReference type="EMBL" id="KAE9085628.1"/>
    </source>
</evidence>
<proteinExistence type="predicted"/>
<gene>
    <name evidence="2" type="ORF">PF002_g21815</name>
    <name evidence="1" type="ORF">PF007_g21070</name>
</gene>
<dbReference type="EMBL" id="QXGD01001713">
    <property type="protein sequence ID" value="KAE9200483.1"/>
    <property type="molecule type" value="Genomic_DNA"/>
</dbReference>
<organism evidence="1 4">
    <name type="scientific">Phytophthora fragariae</name>
    <dbReference type="NCBI Taxonomy" id="53985"/>
    <lineage>
        <taxon>Eukaryota</taxon>
        <taxon>Sar</taxon>
        <taxon>Stramenopiles</taxon>
        <taxon>Oomycota</taxon>
        <taxon>Peronosporomycetes</taxon>
        <taxon>Peronosporales</taxon>
        <taxon>Peronosporaceae</taxon>
        <taxon>Phytophthora</taxon>
    </lineage>
</organism>
<protein>
    <submittedName>
        <fullName evidence="1">Uncharacterized protein</fullName>
    </submittedName>
</protein>
<accession>A0A6A3R1R4</accession>
<comment type="caution">
    <text evidence="1">The sequence shown here is derived from an EMBL/GenBank/DDBJ whole genome shotgun (WGS) entry which is preliminary data.</text>
</comment>